<dbReference type="RefSeq" id="WP_067488102.1">
    <property type="nucleotide sequence ID" value="NZ_SNXK01000008.1"/>
</dbReference>
<name>A0A4R6P673_NOCIG</name>
<evidence type="ECO:0000313" key="2">
    <source>
        <dbReference type="Proteomes" id="UP000295087"/>
    </source>
</evidence>
<dbReference type="Proteomes" id="UP000295087">
    <property type="component" value="Unassembled WGS sequence"/>
</dbReference>
<dbReference type="EMBL" id="SNXK01000008">
    <property type="protein sequence ID" value="TDP31479.1"/>
    <property type="molecule type" value="Genomic_DNA"/>
</dbReference>
<dbReference type="Gene3D" id="3.40.1350.10">
    <property type="match status" value="1"/>
</dbReference>
<gene>
    <name evidence="1" type="ORF">DFR75_10884</name>
</gene>
<dbReference type="AlphaFoldDB" id="A0A4R6P673"/>
<evidence type="ECO:0008006" key="3">
    <source>
        <dbReference type="Google" id="ProtNLM"/>
    </source>
</evidence>
<organism evidence="1 2">
    <name type="scientific">Nocardia ignorata</name>
    <dbReference type="NCBI Taxonomy" id="145285"/>
    <lineage>
        <taxon>Bacteria</taxon>
        <taxon>Bacillati</taxon>
        <taxon>Actinomycetota</taxon>
        <taxon>Actinomycetes</taxon>
        <taxon>Mycobacteriales</taxon>
        <taxon>Nocardiaceae</taxon>
        <taxon>Nocardia</taxon>
    </lineage>
</organism>
<reference evidence="1 2" key="1">
    <citation type="submission" date="2019-03" db="EMBL/GenBank/DDBJ databases">
        <title>Genomic Encyclopedia of Type Strains, Phase IV (KMG-IV): sequencing the most valuable type-strain genomes for metagenomic binning, comparative biology and taxonomic classification.</title>
        <authorList>
            <person name="Goeker M."/>
        </authorList>
    </citation>
    <scope>NUCLEOTIDE SEQUENCE [LARGE SCALE GENOMIC DNA]</scope>
    <source>
        <strain evidence="1 2">DSM 44496</strain>
    </source>
</reference>
<protein>
    <recommendedName>
        <fullName evidence="3">DUF91 domain-containing protein</fullName>
    </recommendedName>
</protein>
<dbReference type="InterPro" id="IPR011856">
    <property type="entry name" value="tRNA_endonuc-like_dom_sf"/>
</dbReference>
<comment type="caution">
    <text evidence="1">The sequence shown here is derived from an EMBL/GenBank/DDBJ whole genome shotgun (WGS) entry which is preliminary data.</text>
</comment>
<dbReference type="GO" id="GO:0003676">
    <property type="term" value="F:nucleic acid binding"/>
    <property type="evidence" value="ECO:0007669"/>
    <property type="project" value="InterPro"/>
</dbReference>
<sequence length="358" mass="39930">MHVKFGLWRLDGGDVRPVASSVIASEDRLEEILENRTDILGSGTLLLLGRQVVTDFGKRVDLLAMDGQGDLHVIELKKDKTPRDVVAQALEYGFWVQGLSYEAIRDLYAKHHQGQDFDSAFTDHFETDVPETLNSGHHLVIVATGMDTSTAQIVEYIRGYGVPINVLFFQYLKDDNREYLARSWLSNPDLEPATGGSGAKKQPPWNGLDFYVAVGESQHRSWDDMRRYGFVSAGHGDKYRKAMMNLSPGARVWAAIPSTGYVGVGEVAATAVPVAEFEVEVDGVTMPILQVPLRAAQMGEDADDPALSEYLVRVRWIDSRPRQDAVWVKGMYANQNVVTKLRQPFTLQRLAEAFDVDE</sequence>
<proteinExistence type="predicted"/>
<evidence type="ECO:0000313" key="1">
    <source>
        <dbReference type="EMBL" id="TDP31479.1"/>
    </source>
</evidence>
<keyword evidence="2" id="KW-1185">Reference proteome</keyword>
<accession>A0A4R6P673</accession>